<evidence type="ECO:0000256" key="3">
    <source>
        <dbReference type="ARBA" id="ARBA00025704"/>
    </source>
</evidence>
<dbReference type="Pfam" id="PF00731">
    <property type="entry name" value="AIRC"/>
    <property type="match status" value="1"/>
</dbReference>
<dbReference type="GO" id="GO:0016853">
    <property type="term" value="F:isomerase activity"/>
    <property type="evidence" value="ECO:0007669"/>
    <property type="project" value="UniProtKB-KW"/>
</dbReference>
<evidence type="ECO:0000256" key="2">
    <source>
        <dbReference type="ARBA" id="ARBA00023235"/>
    </source>
</evidence>
<reference evidence="5" key="1">
    <citation type="journal article" date="2014" name="Front. Microbiol.">
        <title>High frequency of phylogenetically diverse reductive dehalogenase-homologous genes in deep subseafloor sedimentary metagenomes.</title>
        <authorList>
            <person name="Kawai M."/>
            <person name="Futagami T."/>
            <person name="Toyoda A."/>
            <person name="Takaki Y."/>
            <person name="Nishi S."/>
            <person name="Hori S."/>
            <person name="Arai W."/>
            <person name="Tsubouchi T."/>
            <person name="Morono Y."/>
            <person name="Uchiyama I."/>
            <person name="Ito T."/>
            <person name="Fujiyama A."/>
            <person name="Inagaki F."/>
            <person name="Takami H."/>
        </authorList>
    </citation>
    <scope>NUCLEOTIDE SEQUENCE</scope>
    <source>
        <strain evidence="5">Expedition CK06-06</strain>
    </source>
</reference>
<dbReference type="GO" id="GO:0006189">
    <property type="term" value="P:'de novo' IMP biosynthetic process"/>
    <property type="evidence" value="ECO:0007669"/>
    <property type="project" value="InterPro"/>
</dbReference>
<comment type="pathway">
    <text evidence="3">Purine metabolism.</text>
</comment>
<proteinExistence type="inferred from homology"/>
<dbReference type="SUPFAM" id="SSF52255">
    <property type="entry name" value="N5-CAIR mutase (phosphoribosylaminoimidazole carboxylase, PurE)"/>
    <property type="match status" value="1"/>
</dbReference>
<evidence type="ECO:0000256" key="1">
    <source>
        <dbReference type="ARBA" id="ARBA00022755"/>
    </source>
</evidence>
<feature type="domain" description="PurE" evidence="4">
    <location>
        <begin position="2"/>
        <end position="152"/>
    </location>
</feature>
<organism evidence="5">
    <name type="scientific">marine sediment metagenome</name>
    <dbReference type="NCBI Taxonomy" id="412755"/>
    <lineage>
        <taxon>unclassified sequences</taxon>
        <taxon>metagenomes</taxon>
        <taxon>ecological metagenomes</taxon>
    </lineage>
</organism>
<keyword evidence="2" id="KW-0413">Isomerase</keyword>
<dbReference type="HAMAP" id="MF_01929">
    <property type="entry name" value="PurE_classI"/>
    <property type="match status" value="1"/>
</dbReference>
<dbReference type="AlphaFoldDB" id="X1NNX8"/>
<sequence>MALVGIVIGSKTDTELIRPALDTLKQLGIDYEFSVISAHRNPEKLREYGLEVEKRGFKVIIAAAGYAAHLPGVLASWTALPVIGVPLPTSELKGVDSLLSISQMPGGVPVACMGIGQSGAKNAALLAAQILGTERKEIKEAYRKYKQELAKG</sequence>
<dbReference type="InterPro" id="IPR033747">
    <property type="entry name" value="PurE_ClassI"/>
</dbReference>
<dbReference type="PANTHER" id="PTHR23046:SF2">
    <property type="entry name" value="PHOSPHORIBOSYLAMINOIMIDAZOLE CARBOXYLASE"/>
    <property type="match status" value="1"/>
</dbReference>
<keyword evidence="1" id="KW-0658">Purine biosynthesis</keyword>
<comment type="caution">
    <text evidence="5">The sequence shown here is derived from an EMBL/GenBank/DDBJ whole genome shotgun (WGS) entry which is preliminary data.</text>
</comment>
<gene>
    <name evidence="5" type="ORF">S06H3_28393</name>
</gene>
<dbReference type="PIRSF" id="PIRSF001338">
    <property type="entry name" value="AIR_carboxylase"/>
    <property type="match status" value="1"/>
</dbReference>
<dbReference type="NCBIfam" id="TIGR01162">
    <property type="entry name" value="purE"/>
    <property type="match status" value="1"/>
</dbReference>
<evidence type="ECO:0000259" key="4">
    <source>
        <dbReference type="SMART" id="SM01001"/>
    </source>
</evidence>
<protein>
    <recommendedName>
        <fullName evidence="4">PurE domain-containing protein</fullName>
    </recommendedName>
</protein>
<dbReference type="InterPro" id="IPR000031">
    <property type="entry name" value="PurE_dom"/>
</dbReference>
<dbReference type="EMBL" id="BARV01016563">
    <property type="protein sequence ID" value="GAI28455.1"/>
    <property type="molecule type" value="Genomic_DNA"/>
</dbReference>
<dbReference type="Gene3D" id="3.40.50.1970">
    <property type="match status" value="1"/>
</dbReference>
<dbReference type="SMART" id="SM01001">
    <property type="entry name" value="AIRC"/>
    <property type="match status" value="1"/>
</dbReference>
<accession>X1NNX8</accession>
<dbReference type="InterPro" id="IPR024694">
    <property type="entry name" value="PurE_prokaryotes"/>
</dbReference>
<dbReference type="PANTHER" id="PTHR23046">
    <property type="entry name" value="PHOSPHORIBOSYLAMINOIMIDAZOLE CARBOXYLASE CATALYTIC SUBUNIT"/>
    <property type="match status" value="1"/>
</dbReference>
<name>X1NNX8_9ZZZZ</name>
<evidence type="ECO:0000313" key="5">
    <source>
        <dbReference type="EMBL" id="GAI28455.1"/>
    </source>
</evidence>